<dbReference type="AlphaFoldDB" id="D6SNM7"/>
<evidence type="ECO:0000313" key="3">
    <source>
        <dbReference type="EMBL" id="EFI34353.1"/>
    </source>
</evidence>
<dbReference type="eggNOG" id="COG1765">
    <property type="taxonomic scope" value="Bacteria"/>
</dbReference>
<dbReference type="Gene3D" id="3.30.110.40">
    <property type="entry name" value="TusA-like domain"/>
    <property type="match status" value="1"/>
</dbReference>
<sequence length="256" mass="28464">MTQEKENISVDDITPDHMFDGGDLDCGSGLSLMIKENMLKVPVGGILELRSRDATVKDDLPPWCRLASHEYLGHKDDDGFVRYFVRRGRPESAGKEEVSEEEALEQDKQKAREYEWRVRTRSTGSQKSTVYCRNFSWNMGQPISFEEKDEHPCSVEALLGALGGALASGYATECSKEGIEVDDIEITVRGRLTNVLAHVGLEEGDPGFGEIEVKCYASSMDDEEKVRDAWGKTVKRSPLAATLAKGTELKIKLMVV</sequence>
<dbReference type="SUPFAM" id="SSF64307">
    <property type="entry name" value="SirA-like"/>
    <property type="match status" value="1"/>
</dbReference>
<protein>
    <submittedName>
        <fullName evidence="3">OsmC family protein</fullName>
    </submittedName>
</protein>
<dbReference type="PANTHER" id="PTHR35368:SF1">
    <property type="entry name" value="HYDROPEROXIDE REDUCTASE"/>
    <property type="match status" value="1"/>
</dbReference>
<feature type="region of interest" description="Disordered" evidence="1">
    <location>
        <begin position="91"/>
        <end position="110"/>
    </location>
</feature>
<evidence type="ECO:0000259" key="2">
    <source>
        <dbReference type="Pfam" id="PF01206"/>
    </source>
</evidence>
<dbReference type="InterPro" id="IPR036868">
    <property type="entry name" value="TusA-like_sf"/>
</dbReference>
<evidence type="ECO:0000256" key="1">
    <source>
        <dbReference type="SAM" id="MobiDB-lite"/>
    </source>
</evidence>
<dbReference type="PANTHER" id="PTHR35368">
    <property type="entry name" value="HYDROPEROXIDE REDUCTASE"/>
    <property type="match status" value="1"/>
</dbReference>
<organism evidence="3 4">
    <name type="scientific">Desulfonatronospira thiodismutans ASO3-1</name>
    <dbReference type="NCBI Taxonomy" id="555779"/>
    <lineage>
        <taxon>Bacteria</taxon>
        <taxon>Pseudomonadati</taxon>
        <taxon>Thermodesulfobacteriota</taxon>
        <taxon>Desulfovibrionia</taxon>
        <taxon>Desulfovibrionales</taxon>
        <taxon>Desulfonatronovibrionaceae</taxon>
        <taxon>Desulfonatronospira</taxon>
    </lineage>
</organism>
<evidence type="ECO:0000313" key="4">
    <source>
        <dbReference type="Proteomes" id="UP000005496"/>
    </source>
</evidence>
<dbReference type="InterPro" id="IPR001455">
    <property type="entry name" value="TusA-like"/>
</dbReference>
<dbReference type="SUPFAM" id="SSF82784">
    <property type="entry name" value="OsmC-like"/>
    <property type="match status" value="1"/>
</dbReference>
<dbReference type="Pfam" id="PF02566">
    <property type="entry name" value="OsmC"/>
    <property type="match status" value="1"/>
</dbReference>
<name>D6SNM7_9BACT</name>
<keyword evidence="4" id="KW-1185">Reference proteome</keyword>
<dbReference type="EMBL" id="ACJN02000002">
    <property type="protein sequence ID" value="EFI34353.1"/>
    <property type="molecule type" value="Genomic_DNA"/>
</dbReference>
<dbReference type="InterPro" id="IPR036102">
    <property type="entry name" value="OsmC/Ohrsf"/>
</dbReference>
<dbReference type="Pfam" id="PF01206">
    <property type="entry name" value="TusA"/>
    <property type="match status" value="1"/>
</dbReference>
<gene>
    <name evidence="3" type="ORF">Dthio_PD1704</name>
</gene>
<dbReference type="RefSeq" id="WP_008869681.1">
    <property type="nucleotide sequence ID" value="NZ_ACJN02000002.1"/>
</dbReference>
<accession>D6SNM7</accession>
<feature type="domain" description="UPF0033" evidence="2">
    <location>
        <begin position="32"/>
        <end position="87"/>
    </location>
</feature>
<reference evidence="3" key="1">
    <citation type="submission" date="2010-05" db="EMBL/GenBank/DDBJ databases">
        <title>The draft genome of Desulfonatronospira thiodismutans ASO3-1.</title>
        <authorList>
            <consortium name="US DOE Joint Genome Institute (JGI-PGF)"/>
            <person name="Lucas S."/>
            <person name="Copeland A."/>
            <person name="Lapidus A."/>
            <person name="Cheng J.-F."/>
            <person name="Bruce D."/>
            <person name="Goodwin L."/>
            <person name="Pitluck S."/>
            <person name="Chertkov O."/>
            <person name="Brettin T."/>
            <person name="Detter J.C."/>
            <person name="Han C."/>
            <person name="Land M.L."/>
            <person name="Hauser L."/>
            <person name="Kyrpides N."/>
            <person name="Mikhailova N."/>
            <person name="Muyzer G."/>
            <person name="Woyke T."/>
        </authorList>
    </citation>
    <scope>NUCLEOTIDE SEQUENCE [LARGE SCALE GENOMIC DNA]</scope>
    <source>
        <strain evidence="3">ASO3-1</strain>
    </source>
</reference>
<dbReference type="InterPro" id="IPR015946">
    <property type="entry name" value="KH_dom-like_a/b"/>
</dbReference>
<dbReference type="Proteomes" id="UP000005496">
    <property type="component" value="Unassembled WGS sequence"/>
</dbReference>
<comment type="caution">
    <text evidence="3">The sequence shown here is derived from an EMBL/GenBank/DDBJ whole genome shotgun (WGS) entry which is preliminary data.</text>
</comment>
<dbReference type="InterPro" id="IPR052924">
    <property type="entry name" value="OsmC/Ohr_hydroprdx_reductase"/>
</dbReference>
<dbReference type="Gene3D" id="3.30.300.20">
    <property type="match status" value="1"/>
</dbReference>
<dbReference type="InterPro" id="IPR003718">
    <property type="entry name" value="OsmC/Ohr_fam"/>
</dbReference>
<proteinExistence type="predicted"/>
<dbReference type="eggNOG" id="COG0425">
    <property type="taxonomic scope" value="Bacteria"/>
</dbReference>